<evidence type="ECO:0000256" key="3">
    <source>
        <dbReference type="PIRSR" id="PIRSR600101-2"/>
    </source>
</evidence>
<dbReference type="GO" id="GO:0006751">
    <property type="term" value="P:glutathione catabolic process"/>
    <property type="evidence" value="ECO:0007669"/>
    <property type="project" value="InterPro"/>
</dbReference>
<dbReference type="Gene3D" id="1.10.246.130">
    <property type="match status" value="1"/>
</dbReference>
<dbReference type="PANTHER" id="PTHR11686">
    <property type="entry name" value="GAMMA GLUTAMYL TRANSPEPTIDASE"/>
    <property type="match status" value="1"/>
</dbReference>
<dbReference type="Pfam" id="PF01019">
    <property type="entry name" value="G_glu_transpept"/>
    <property type="match status" value="1"/>
</dbReference>
<name>A0A7M5V6K6_9CNID</name>
<dbReference type="GeneID" id="136812422"/>
<dbReference type="InterPro" id="IPR029055">
    <property type="entry name" value="Ntn_hydrolases_N"/>
</dbReference>
<evidence type="ECO:0000256" key="2">
    <source>
        <dbReference type="PIRSR" id="PIRSR600101-1"/>
    </source>
</evidence>
<feature type="binding site" evidence="3">
    <location>
        <position position="135"/>
    </location>
    <ligand>
        <name>L-glutamate</name>
        <dbReference type="ChEBI" id="CHEBI:29985"/>
    </ligand>
</feature>
<evidence type="ECO:0000313" key="6">
    <source>
        <dbReference type="Proteomes" id="UP000594262"/>
    </source>
</evidence>
<sequence length="603" mass="66199">MYTNLSDGPSQRPRKTKPSKKQLVLITLTTLTVCAAIAVAVVITLYCFKSKRHIHGNPKSSANAELYQNGAVATDAASCSELGRDILRNGTAVDAAVATAFCLGLYSMHSTGIGGGGLMMVYQKSSKTMESFDYRETAPGRSTVDMFKKDPSKSSTGGLSIGIPGEVKGLHEVWRKYGKTPWEKLIQPTIDLAENGFHMTLRMYEAAESMRHRLKKDEGFKKLLFENGAVLELGSTIIDKALAATLRKIADEPNDFYNGSLAESIVQDIQAKGGIVTLDDFANYKVVNRKIMETDLGDYTMHAMPSPTGGPIVSFIMNVIKGYGFSSEDLSSTPKEIKTYHRILEAMKFAFAEKTREGDPDFQDKMDVQKWEENMTSSYFGNQIRGRITDDTTHNISYYGVNVEPPTDHGTTHVSIYAPNGDAVSYTSSVNDWYGAAFRSTNTGIVYNNGMDDFNTPGIYTRFGYPPAETNFIKPNKRAVSAMTPVIITDKEGNVKLVIGASGGPKIITATAQGIIFKLLCNDELGQSIIRPRLHHHLIPNQVGGESKRSPSADVLKGLEKLGHEIKLIDMPEHSAIQAVYVENIHKIYAKSDPRKYGHSAGF</sequence>
<evidence type="ECO:0000256" key="1">
    <source>
        <dbReference type="ARBA" id="ARBA00084097"/>
    </source>
</evidence>
<keyword evidence="1" id="KW-1199">Hemostasis impairing toxin</keyword>
<protein>
    <submittedName>
        <fullName evidence="5">Uncharacterized protein</fullName>
    </submittedName>
</protein>
<evidence type="ECO:0000313" key="5">
    <source>
        <dbReference type="EnsemblMetazoa" id="CLYHEMP008415.1"/>
    </source>
</evidence>
<feature type="active site" description="Nucleophile" evidence="2">
    <location>
        <position position="411"/>
    </location>
</feature>
<keyword evidence="4" id="KW-0472">Membrane</keyword>
<feature type="binding site" evidence="3">
    <location>
        <begin position="429"/>
        <end position="431"/>
    </location>
    <ligand>
        <name>L-glutamate</name>
        <dbReference type="ChEBI" id="CHEBI:29985"/>
    </ligand>
</feature>
<dbReference type="Proteomes" id="UP000594262">
    <property type="component" value="Unplaced"/>
</dbReference>
<dbReference type="Gene3D" id="3.60.20.40">
    <property type="match status" value="1"/>
</dbReference>
<dbReference type="GO" id="GO:0036374">
    <property type="term" value="F:glutathione hydrolase activity"/>
    <property type="evidence" value="ECO:0007669"/>
    <property type="project" value="InterPro"/>
</dbReference>
<dbReference type="AlphaFoldDB" id="A0A7M5V6K6"/>
<dbReference type="GO" id="GO:0005886">
    <property type="term" value="C:plasma membrane"/>
    <property type="evidence" value="ECO:0007669"/>
    <property type="project" value="TreeGrafter"/>
</dbReference>
<keyword evidence="4" id="KW-0812">Transmembrane</keyword>
<keyword evidence="1" id="KW-0800">Toxin</keyword>
<dbReference type="OrthoDB" id="1081007at2759"/>
<evidence type="ECO:0000256" key="4">
    <source>
        <dbReference type="SAM" id="Phobius"/>
    </source>
</evidence>
<proteinExistence type="predicted"/>
<feature type="transmembrane region" description="Helical" evidence="4">
    <location>
        <begin position="23"/>
        <end position="46"/>
    </location>
</feature>
<dbReference type="EnsemblMetazoa" id="CLYHEMT008415.1">
    <property type="protein sequence ID" value="CLYHEMP008415.1"/>
    <property type="gene ID" value="CLYHEMG008415"/>
</dbReference>
<reference evidence="5" key="1">
    <citation type="submission" date="2021-01" db="UniProtKB">
        <authorList>
            <consortium name="EnsemblMetazoa"/>
        </authorList>
    </citation>
    <scope>IDENTIFICATION</scope>
</reference>
<dbReference type="InterPro" id="IPR043138">
    <property type="entry name" value="GGT_lsub"/>
</dbReference>
<keyword evidence="4" id="KW-1133">Transmembrane helix</keyword>
<feature type="binding site" evidence="3">
    <location>
        <position position="504"/>
    </location>
    <ligand>
        <name>L-glutamate</name>
        <dbReference type="ChEBI" id="CHEBI:29985"/>
    </ligand>
</feature>
<feature type="binding site" evidence="3">
    <location>
        <position position="453"/>
    </location>
    <ligand>
        <name>L-glutamate</name>
        <dbReference type="ChEBI" id="CHEBI:29985"/>
    </ligand>
</feature>
<dbReference type="InterPro" id="IPR000101">
    <property type="entry name" value="GGT_peptidase"/>
</dbReference>
<dbReference type="FunFam" id="1.10.246.130:FF:000001">
    <property type="entry name" value="Gamma-glutamyltransferase 5 isoform 1"/>
    <property type="match status" value="1"/>
</dbReference>
<dbReference type="FunFam" id="3.60.20.40:FF:000001">
    <property type="entry name" value="Gamma-glutamyltranspeptidase 1"/>
    <property type="match status" value="1"/>
</dbReference>
<keyword evidence="6" id="KW-1185">Reference proteome</keyword>
<dbReference type="SUPFAM" id="SSF56235">
    <property type="entry name" value="N-terminal nucleophile aminohydrolases (Ntn hydrolases)"/>
    <property type="match status" value="1"/>
</dbReference>
<dbReference type="RefSeq" id="XP_066925018.1">
    <property type="nucleotide sequence ID" value="XM_067068917.1"/>
</dbReference>
<accession>A0A7M5V6K6</accession>
<dbReference type="PANTHER" id="PTHR11686:SF9">
    <property type="entry name" value="RE13973P"/>
    <property type="match status" value="1"/>
</dbReference>
<dbReference type="InterPro" id="IPR043137">
    <property type="entry name" value="GGT_ssub_C"/>
</dbReference>
<dbReference type="PRINTS" id="PR01210">
    <property type="entry name" value="GGTRANSPTASE"/>
</dbReference>
<organism evidence="5 6">
    <name type="scientific">Clytia hemisphaerica</name>
    <dbReference type="NCBI Taxonomy" id="252671"/>
    <lineage>
        <taxon>Eukaryota</taxon>
        <taxon>Metazoa</taxon>
        <taxon>Cnidaria</taxon>
        <taxon>Hydrozoa</taxon>
        <taxon>Hydroidolina</taxon>
        <taxon>Leptothecata</taxon>
        <taxon>Obeliida</taxon>
        <taxon>Clytiidae</taxon>
        <taxon>Clytia</taxon>
    </lineage>
</organism>
<keyword evidence="1" id="KW-1202">Platelet aggregation activating toxin</keyword>